<reference evidence="2 3" key="1">
    <citation type="submission" date="2020-04" db="EMBL/GenBank/DDBJ databases">
        <title>Paenibacillus algicola sp. nov., a novel marine bacterium producing alginate lyase.</title>
        <authorList>
            <person name="Huang H."/>
        </authorList>
    </citation>
    <scope>NUCLEOTIDE SEQUENCE [LARGE SCALE GENOMIC DNA]</scope>
    <source>
        <strain evidence="2 3">L7-75</strain>
    </source>
</reference>
<dbReference type="RefSeq" id="WP_169504316.1">
    <property type="nucleotide sequence ID" value="NZ_JABBPN010000004.1"/>
</dbReference>
<dbReference type="EMBL" id="JABBPN010000004">
    <property type="protein sequence ID" value="NMO95544.1"/>
    <property type="molecule type" value="Genomic_DNA"/>
</dbReference>
<organism evidence="2 3">
    <name type="scientific">Paenibacillus lemnae</name>
    <dbReference type="NCBI Taxonomy" id="1330551"/>
    <lineage>
        <taxon>Bacteria</taxon>
        <taxon>Bacillati</taxon>
        <taxon>Bacillota</taxon>
        <taxon>Bacilli</taxon>
        <taxon>Bacillales</taxon>
        <taxon>Paenibacillaceae</taxon>
        <taxon>Paenibacillus</taxon>
    </lineage>
</organism>
<evidence type="ECO:0000256" key="1">
    <source>
        <dbReference type="SAM" id="MobiDB-lite"/>
    </source>
</evidence>
<gene>
    <name evidence="2" type="ORF">HII30_07055</name>
</gene>
<dbReference type="AlphaFoldDB" id="A0A848M7K8"/>
<feature type="region of interest" description="Disordered" evidence="1">
    <location>
        <begin position="1"/>
        <end position="30"/>
    </location>
</feature>
<sequence length="107" mass="12360">MGFDMKGFEEFNSSPEELDQKTRELENNRSVPVEQVLTPDFMAKYANSASVEHFFEAGGFLVKNDEDFDALPQEPLDQYVRETSSFDSFQDMVDKAVREYIVRNLGF</sequence>
<name>A0A848M7K8_PAELE</name>
<protein>
    <submittedName>
        <fullName evidence="2">Uncharacterized protein</fullName>
    </submittedName>
</protein>
<proteinExistence type="predicted"/>
<dbReference type="Proteomes" id="UP000565468">
    <property type="component" value="Unassembled WGS sequence"/>
</dbReference>
<accession>A0A848M7K8</accession>
<comment type="caution">
    <text evidence="2">The sequence shown here is derived from an EMBL/GenBank/DDBJ whole genome shotgun (WGS) entry which is preliminary data.</text>
</comment>
<keyword evidence="3" id="KW-1185">Reference proteome</keyword>
<evidence type="ECO:0000313" key="2">
    <source>
        <dbReference type="EMBL" id="NMO95544.1"/>
    </source>
</evidence>
<feature type="compositionally biased region" description="Basic and acidic residues" evidence="1">
    <location>
        <begin position="18"/>
        <end position="27"/>
    </location>
</feature>
<evidence type="ECO:0000313" key="3">
    <source>
        <dbReference type="Proteomes" id="UP000565468"/>
    </source>
</evidence>